<dbReference type="EMBL" id="CAJHNH020008540">
    <property type="protein sequence ID" value="CAG5136511.1"/>
    <property type="molecule type" value="Genomic_DNA"/>
</dbReference>
<evidence type="ECO:0000256" key="2">
    <source>
        <dbReference type="ARBA" id="ARBA00022692"/>
    </source>
</evidence>
<dbReference type="AlphaFoldDB" id="A0A8S4AEK6"/>
<accession>A0A8S4AEK6</accession>
<dbReference type="InterPro" id="IPR017452">
    <property type="entry name" value="GPCR_Rhodpsn_7TM"/>
</dbReference>
<dbReference type="OrthoDB" id="5952950at2759"/>
<evidence type="ECO:0000313" key="8">
    <source>
        <dbReference type="Proteomes" id="UP000678393"/>
    </source>
</evidence>
<evidence type="ECO:0000313" key="7">
    <source>
        <dbReference type="EMBL" id="CAG5136511.1"/>
    </source>
</evidence>
<feature type="transmembrane region" description="Helical" evidence="5">
    <location>
        <begin position="20"/>
        <end position="43"/>
    </location>
</feature>
<feature type="transmembrane region" description="Helical" evidence="5">
    <location>
        <begin position="101"/>
        <end position="121"/>
    </location>
</feature>
<keyword evidence="3 5" id="KW-1133">Transmembrane helix</keyword>
<dbReference type="SUPFAM" id="SSF81321">
    <property type="entry name" value="Family A G protein-coupled receptor-like"/>
    <property type="match status" value="1"/>
</dbReference>
<dbReference type="PANTHER" id="PTHR46641:SF18">
    <property type="entry name" value="G-PROTEIN COUPLED RECEPTORS FAMILY 1 PROFILE DOMAIN-CONTAINING PROTEIN"/>
    <property type="match status" value="1"/>
</dbReference>
<reference evidence="7" key="1">
    <citation type="submission" date="2021-04" db="EMBL/GenBank/DDBJ databases">
        <authorList>
            <consortium name="Molecular Ecology Group"/>
        </authorList>
    </citation>
    <scope>NUCLEOTIDE SEQUENCE</scope>
</reference>
<dbReference type="Pfam" id="PF00001">
    <property type="entry name" value="7tm_1"/>
    <property type="match status" value="1"/>
</dbReference>
<feature type="transmembrane region" description="Helical" evidence="5">
    <location>
        <begin position="154"/>
        <end position="179"/>
    </location>
</feature>
<dbReference type="GO" id="GO:0004930">
    <property type="term" value="F:G protein-coupled receptor activity"/>
    <property type="evidence" value="ECO:0007669"/>
    <property type="project" value="InterPro"/>
</dbReference>
<comment type="caution">
    <text evidence="7">The sequence shown here is derived from an EMBL/GenBank/DDBJ whole genome shotgun (WGS) entry which is preliminary data.</text>
</comment>
<dbReference type="InterPro" id="IPR000276">
    <property type="entry name" value="GPCR_Rhodpsn"/>
</dbReference>
<keyword evidence="2 5" id="KW-0812">Transmembrane</keyword>
<gene>
    <name evidence="7" type="ORF">CUNI_LOCUS22069</name>
</gene>
<evidence type="ECO:0000256" key="4">
    <source>
        <dbReference type="ARBA" id="ARBA00023136"/>
    </source>
</evidence>
<protein>
    <recommendedName>
        <fullName evidence="6">G-protein coupled receptors family 1 profile domain-containing protein</fullName>
    </recommendedName>
</protein>
<sequence>MINLVVFCRQGLMSTINLSLFALSLADFSSLLLQLWMVLTSLIPYVNIPVVYQDLLHLTGGIPHGTFCRLSCSITVYITAERCLCVVFPMKITQLITLKRAATIIVCISMTTLLASVPIYFSHYLEWNFYPNFNRTLLGSVITSLNRAIVKVLYFANAISGVIAIAAVAIFTSILIWTLKEKSAWRRSANIQQQKSEALSNRDRSTLNMVVFIAVVLLICYTPSVILSVVTFFEPEFNSGRRYVLIYELC</sequence>
<dbReference type="Proteomes" id="UP000678393">
    <property type="component" value="Unassembled WGS sequence"/>
</dbReference>
<keyword evidence="4 5" id="KW-0472">Membrane</keyword>
<keyword evidence="8" id="KW-1185">Reference proteome</keyword>
<name>A0A8S4AEK6_9EUPU</name>
<feature type="domain" description="G-protein coupled receptors family 1 profile" evidence="6">
    <location>
        <begin position="1"/>
        <end position="250"/>
    </location>
</feature>
<organism evidence="7 8">
    <name type="scientific">Candidula unifasciata</name>
    <dbReference type="NCBI Taxonomy" id="100452"/>
    <lineage>
        <taxon>Eukaryota</taxon>
        <taxon>Metazoa</taxon>
        <taxon>Spiralia</taxon>
        <taxon>Lophotrochozoa</taxon>
        <taxon>Mollusca</taxon>
        <taxon>Gastropoda</taxon>
        <taxon>Heterobranchia</taxon>
        <taxon>Euthyneura</taxon>
        <taxon>Panpulmonata</taxon>
        <taxon>Eupulmonata</taxon>
        <taxon>Stylommatophora</taxon>
        <taxon>Helicina</taxon>
        <taxon>Helicoidea</taxon>
        <taxon>Geomitridae</taxon>
        <taxon>Candidula</taxon>
    </lineage>
</organism>
<dbReference type="GO" id="GO:0016020">
    <property type="term" value="C:membrane"/>
    <property type="evidence" value="ECO:0007669"/>
    <property type="project" value="UniProtKB-SubCell"/>
</dbReference>
<dbReference type="PROSITE" id="PS50262">
    <property type="entry name" value="G_PROTEIN_RECEP_F1_2"/>
    <property type="match status" value="1"/>
</dbReference>
<dbReference type="PANTHER" id="PTHR46641">
    <property type="entry name" value="FMRFAMIDE RECEPTOR-RELATED"/>
    <property type="match status" value="1"/>
</dbReference>
<evidence type="ECO:0000256" key="5">
    <source>
        <dbReference type="SAM" id="Phobius"/>
    </source>
</evidence>
<evidence type="ECO:0000256" key="1">
    <source>
        <dbReference type="ARBA" id="ARBA00004370"/>
    </source>
</evidence>
<dbReference type="Gene3D" id="1.20.1070.10">
    <property type="entry name" value="Rhodopsin 7-helix transmembrane proteins"/>
    <property type="match status" value="1"/>
</dbReference>
<dbReference type="InterPro" id="IPR052954">
    <property type="entry name" value="GPCR-Ligand_Int"/>
</dbReference>
<feature type="transmembrane region" description="Helical" evidence="5">
    <location>
        <begin position="209"/>
        <end position="233"/>
    </location>
</feature>
<feature type="transmembrane region" description="Helical" evidence="5">
    <location>
        <begin position="55"/>
        <end position="80"/>
    </location>
</feature>
<proteinExistence type="predicted"/>
<comment type="subcellular location">
    <subcellularLocation>
        <location evidence="1">Membrane</location>
    </subcellularLocation>
</comment>
<feature type="non-terminal residue" evidence="7">
    <location>
        <position position="250"/>
    </location>
</feature>
<evidence type="ECO:0000256" key="3">
    <source>
        <dbReference type="ARBA" id="ARBA00022989"/>
    </source>
</evidence>
<evidence type="ECO:0000259" key="6">
    <source>
        <dbReference type="PROSITE" id="PS50262"/>
    </source>
</evidence>